<dbReference type="InterPro" id="IPR033831">
    <property type="entry name" value="HCII_serpin_dom"/>
</dbReference>
<dbReference type="InParanoid" id="A0A4W3K4Y4"/>
<sequence length="468" mass="52842">MFVMVVLVSCFFGTAAAGSLAVAPGAPIESNTLTRELNVPDLEEDYIEFDEFSYDYDSYGIPEETSASKKQLAVTKTSDSIRKKFRGRSRIQRLSVINTDFAFNFYRSLLKSQLGSGNVVLSPFGLSMMMAMITVGTGNRTQEQILHALGFDMFINTKSGYSSDALHDVFHKLTHRLFKHNFGYTLKDFSGVYVKKGLEIKKSFQERLRTYYGADAQSVDFSDPKTVARFNQLISKVTKGKLQDIVADVDPQTAMLIYQALHFKGTWEHKFIKSKTAMLHFHTSKTEVVKVPMMYVKATLPATTDHIHECDVISLPYSANASMLIVVPYKISGLGYIERELTSEIIDGWLRDMTNRTREVYIPKFTLHSNYDLIETFQELGVMDLFHNEADLAGICDHRNLQVSSLKQHVSLKVNEEGSDAAVASLSGFMPLSAQARFMADRPFLFLIFEHHTQSLLFMGRVINPLNQ</sequence>
<dbReference type="GO" id="GO:0007596">
    <property type="term" value="P:blood coagulation"/>
    <property type="evidence" value="ECO:0007669"/>
    <property type="project" value="InterPro"/>
</dbReference>
<dbReference type="PANTHER" id="PTHR11461:SF30">
    <property type="entry name" value="HEPARIN COFACTOR 2"/>
    <property type="match status" value="1"/>
</dbReference>
<reference evidence="5" key="1">
    <citation type="journal article" date="2006" name="Science">
        <title>Ancient noncoding elements conserved in the human genome.</title>
        <authorList>
            <person name="Venkatesh B."/>
            <person name="Kirkness E.F."/>
            <person name="Loh Y.H."/>
            <person name="Halpern A.L."/>
            <person name="Lee A.P."/>
            <person name="Johnson J."/>
            <person name="Dandona N."/>
            <person name="Viswanathan L.D."/>
            <person name="Tay A."/>
            <person name="Venter J.C."/>
            <person name="Strausberg R.L."/>
            <person name="Brenner S."/>
        </authorList>
    </citation>
    <scope>NUCLEOTIDE SEQUENCE [LARGE SCALE GENOMIC DNA]</scope>
</reference>
<dbReference type="Gene3D" id="2.30.39.10">
    <property type="entry name" value="Alpha-1-antitrypsin, domain 1"/>
    <property type="match status" value="1"/>
</dbReference>
<dbReference type="OMA" id="WEHKFIK"/>
<organism evidence="4 5">
    <name type="scientific">Callorhinchus milii</name>
    <name type="common">Ghost shark</name>
    <dbReference type="NCBI Taxonomy" id="7868"/>
    <lineage>
        <taxon>Eukaryota</taxon>
        <taxon>Metazoa</taxon>
        <taxon>Chordata</taxon>
        <taxon>Craniata</taxon>
        <taxon>Vertebrata</taxon>
        <taxon>Chondrichthyes</taxon>
        <taxon>Holocephali</taxon>
        <taxon>Chimaeriformes</taxon>
        <taxon>Callorhinchidae</taxon>
        <taxon>Callorhinchus</taxon>
    </lineage>
</organism>
<name>A0A4W3K4Y4_CALMI</name>
<accession>A0A4W3K4Y4</accession>
<evidence type="ECO:0000313" key="5">
    <source>
        <dbReference type="Proteomes" id="UP000314986"/>
    </source>
</evidence>
<dbReference type="InterPro" id="IPR000215">
    <property type="entry name" value="Serpin_fam"/>
</dbReference>
<proteinExistence type="inferred from homology"/>
<dbReference type="InterPro" id="IPR023796">
    <property type="entry name" value="Serpin_dom"/>
</dbReference>
<dbReference type="GeneTree" id="ENSGT00940000158664"/>
<dbReference type="Proteomes" id="UP000314986">
    <property type="component" value="Unassembled WGS sequence"/>
</dbReference>
<dbReference type="CDD" id="cd02047">
    <property type="entry name" value="serpinD1_HCF2"/>
    <property type="match status" value="1"/>
</dbReference>
<protein>
    <submittedName>
        <fullName evidence="4">Heparin cofactor 2-like</fullName>
    </submittedName>
</protein>
<evidence type="ECO:0000256" key="1">
    <source>
        <dbReference type="RuleBase" id="RU000411"/>
    </source>
</evidence>
<dbReference type="SUPFAM" id="SSF56574">
    <property type="entry name" value="Serpins"/>
    <property type="match status" value="1"/>
</dbReference>
<dbReference type="PANTHER" id="PTHR11461">
    <property type="entry name" value="SERINE PROTEASE INHIBITOR, SERPIN"/>
    <property type="match status" value="1"/>
</dbReference>
<dbReference type="InterPro" id="IPR036186">
    <property type="entry name" value="Serpin_sf"/>
</dbReference>
<dbReference type="GO" id="GO:0004867">
    <property type="term" value="F:serine-type endopeptidase inhibitor activity"/>
    <property type="evidence" value="ECO:0007669"/>
    <property type="project" value="InterPro"/>
</dbReference>
<reference evidence="5" key="2">
    <citation type="journal article" date="2007" name="PLoS Biol.">
        <title>Survey sequencing and comparative analysis of the elephant shark (Callorhinchus milii) genome.</title>
        <authorList>
            <person name="Venkatesh B."/>
            <person name="Kirkness E.F."/>
            <person name="Loh Y.H."/>
            <person name="Halpern A.L."/>
            <person name="Lee A.P."/>
            <person name="Johnson J."/>
            <person name="Dandona N."/>
            <person name="Viswanathan L.D."/>
            <person name="Tay A."/>
            <person name="Venter J.C."/>
            <person name="Strausberg R.L."/>
            <person name="Brenner S."/>
        </authorList>
    </citation>
    <scope>NUCLEOTIDE SEQUENCE [LARGE SCALE GENOMIC DNA]</scope>
</reference>
<reference evidence="5" key="3">
    <citation type="journal article" date="2014" name="Nature">
        <title>Elephant shark genome provides unique insights into gnathostome evolution.</title>
        <authorList>
            <consortium name="International Elephant Shark Genome Sequencing Consortium"/>
            <person name="Venkatesh B."/>
            <person name="Lee A.P."/>
            <person name="Ravi V."/>
            <person name="Maurya A.K."/>
            <person name="Lian M.M."/>
            <person name="Swann J.B."/>
            <person name="Ohta Y."/>
            <person name="Flajnik M.F."/>
            <person name="Sutoh Y."/>
            <person name="Kasahara M."/>
            <person name="Hoon S."/>
            <person name="Gangu V."/>
            <person name="Roy S.W."/>
            <person name="Irimia M."/>
            <person name="Korzh V."/>
            <person name="Kondrychyn I."/>
            <person name="Lim Z.W."/>
            <person name="Tay B.H."/>
            <person name="Tohari S."/>
            <person name="Kong K.W."/>
            <person name="Ho S."/>
            <person name="Lorente-Galdos B."/>
            <person name="Quilez J."/>
            <person name="Marques-Bonet T."/>
            <person name="Raney B.J."/>
            <person name="Ingham P.W."/>
            <person name="Tay A."/>
            <person name="Hillier L.W."/>
            <person name="Minx P."/>
            <person name="Boehm T."/>
            <person name="Wilson R.K."/>
            <person name="Brenner S."/>
            <person name="Warren W.C."/>
        </authorList>
    </citation>
    <scope>NUCLEOTIDE SEQUENCE [LARGE SCALE GENOMIC DNA]</scope>
</reference>
<feature type="signal peptide" evidence="2">
    <location>
        <begin position="1"/>
        <end position="17"/>
    </location>
</feature>
<reference evidence="4" key="5">
    <citation type="submission" date="2025-09" db="UniProtKB">
        <authorList>
            <consortium name="Ensembl"/>
        </authorList>
    </citation>
    <scope>IDENTIFICATION</scope>
</reference>
<dbReference type="GO" id="GO:0005615">
    <property type="term" value="C:extracellular space"/>
    <property type="evidence" value="ECO:0007669"/>
    <property type="project" value="InterPro"/>
</dbReference>
<comment type="similarity">
    <text evidence="1">Belongs to the serpin family.</text>
</comment>
<dbReference type="InterPro" id="IPR023795">
    <property type="entry name" value="Serpin_CS"/>
</dbReference>
<feature type="chain" id="PRO_5021495084" evidence="2">
    <location>
        <begin position="18"/>
        <end position="468"/>
    </location>
</feature>
<dbReference type="InterPro" id="IPR042185">
    <property type="entry name" value="Serpin_sf_2"/>
</dbReference>
<dbReference type="PRINTS" id="PR00780">
    <property type="entry name" value="LEUSERPINII"/>
</dbReference>
<dbReference type="AlphaFoldDB" id="A0A4W3K4Y4"/>
<dbReference type="InterPro" id="IPR042178">
    <property type="entry name" value="Serpin_sf_1"/>
</dbReference>
<dbReference type="PROSITE" id="PS00284">
    <property type="entry name" value="SERPIN"/>
    <property type="match status" value="1"/>
</dbReference>
<keyword evidence="2" id="KW-0732">Signal</keyword>
<keyword evidence="5" id="KW-1185">Reference proteome</keyword>
<dbReference type="Gene3D" id="3.30.497.10">
    <property type="entry name" value="Antithrombin, subunit I, domain 2"/>
    <property type="match status" value="1"/>
</dbReference>
<feature type="domain" description="Serpin" evidence="3">
    <location>
        <begin position="103"/>
        <end position="465"/>
    </location>
</feature>
<dbReference type="SMART" id="SM00093">
    <property type="entry name" value="SERPIN"/>
    <property type="match status" value="1"/>
</dbReference>
<reference evidence="4" key="4">
    <citation type="submission" date="2025-08" db="UniProtKB">
        <authorList>
            <consortium name="Ensembl"/>
        </authorList>
    </citation>
    <scope>IDENTIFICATION</scope>
</reference>
<evidence type="ECO:0000313" key="4">
    <source>
        <dbReference type="Ensembl" id="ENSCMIP00000046816.1"/>
    </source>
</evidence>
<dbReference type="Pfam" id="PF00079">
    <property type="entry name" value="Serpin"/>
    <property type="match status" value="1"/>
</dbReference>
<dbReference type="Ensembl" id="ENSCMIT00000047480.1">
    <property type="protein sequence ID" value="ENSCMIP00000046816.1"/>
    <property type="gene ID" value="ENSCMIG00000019229.1"/>
</dbReference>
<evidence type="ECO:0000256" key="2">
    <source>
        <dbReference type="SAM" id="SignalP"/>
    </source>
</evidence>
<dbReference type="STRING" id="7868.ENSCMIP00000046816"/>
<evidence type="ECO:0000259" key="3">
    <source>
        <dbReference type="SMART" id="SM00093"/>
    </source>
</evidence>